<keyword evidence="2" id="KW-0680">Restriction system</keyword>
<feature type="domain" description="Type I restriction modification DNA specificity" evidence="6">
    <location>
        <begin position="70"/>
        <end position="208"/>
    </location>
</feature>
<dbReference type="InterPro" id="IPR000055">
    <property type="entry name" value="Restrct_endonuc_typeI_TRD"/>
</dbReference>
<feature type="region of interest" description="Disordered" evidence="5">
    <location>
        <begin position="264"/>
        <end position="287"/>
    </location>
</feature>
<evidence type="ECO:0000256" key="5">
    <source>
        <dbReference type="SAM" id="MobiDB-lite"/>
    </source>
</evidence>
<evidence type="ECO:0000256" key="1">
    <source>
        <dbReference type="ARBA" id="ARBA00010923"/>
    </source>
</evidence>
<comment type="similarity">
    <text evidence="1">Belongs to the type-I restriction system S methylase family.</text>
</comment>
<dbReference type="InterPro" id="IPR044946">
    <property type="entry name" value="Restrct_endonuc_typeI_TRD_sf"/>
</dbReference>
<evidence type="ECO:0000256" key="3">
    <source>
        <dbReference type="ARBA" id="ARBA00023125"/>
    </source>
</evidence>
<dbReference type="Gene3D" id="3.90.220.20">
    <property type="entry name" value="DNA methylase specificity domains"/>
    <property type="match status" value="2"/>
</dbReference>
<dbReference type="PANTHER" id="PTHR30408">
    <property type="entry name" value="TYPE-1 RESTRICTION ENZYME ECOKI SPECIFICITY PROTEIN"/>
    <property type="match status" value="1"/>
</dbReference>
<feature type="domain" description="Type I restriction modification DNA specificity" evidence="6">
    <location>
        <begin position="245"/>
        <end position="422"/>
    </location>
</feature>
<dbReference type="Gene3D" id="1.10.287.1120">
    <property type="entry name" value="Bipartite methylase S protein"/>
    <property type="match status" value="1"/>
</dbReference>
<evidence type="ECO:0000256" key="2">
    <source>
        <dbReference type="ARBA" id="ARBA00022747"/>
    </source>
</evidence>
<evidence type="ECO:0000256" key="4">
    <source>
        <dbReference type="SAM" id="Coils"/>
    </source>
</evidence>
<dbReference type="AlphaFoldDB" id="A0A1B1YLM6"/>
<dbReference type="EMBL" id="CP014673">
    <property type="protein sequence ID" value="ANX01643.1"/>
    <property type="molecule type" value="Genomic_DNA"/>
</dbReference>
<accession>A0A1B1YLM6</accession>
<protein>
    <recommendedName>
        <fullName evidence="6">Type I restriction modification DNA specificity domain-containing protein</fullName>
    </recommendedName>
</protein>
<dbReference type="GO" id="GO:0009307">
    <property type="term" value="P:DNA restriction-modification system"/>
    <property type="evidence" value="ECO:0007669"/>
    <property type="project" value="UniProtKB-KW"/>
</dbReference>
<proteinExistence type="inferred from homology"/>
<dbReference type="CDD" id="cd17290">
    <property type="entry name" value="RMtype1_S_AleSS8ORF2795P_TRD1-CR1_like"/>
    <property type="match status" value="1"/>
</dbReference>
<evidence type="ECO:0000259" key="6">
    <source>
        <dbReference type="Pfam" id="PF01420"/>
    </source>
</evidence>
<keyword evidence="4" id="KW-0175">Coiled coil</keyword>
<name>A0A1B1YLM6_THEST</name>
<dbReference type="REBASE" id="152978">
    <property type="entry name" value="S.Cst9219ORF8670P"/>
</dbReference>
<dbReference type="RefSeq" id="WP_065820881.1">
    <property type="nucleotide sequence ID" value="NZ_CP014673.1"/>
</dbReference>
<evidence type="ECO:0000313" key="7">
    <source>
        <dbReference type="EMBL" id="ANX01643.1"/>
    </source>
</evidence>
<evidence type="ECO:0000313" key="8">
    <source>
        <dbReference type="Proteomes" id="UP000092931"/>
    </source>
</evidence>
<dbReference type="SUPFAM" id="SSF116734">
    <property type="entry name" value="DNA methylase specificity domain"/>
    <property type="match status" value="2"/>
</dbReference>
<gene>
    <name evidence="7" type="ORF">CSTERLE_08665</name>
</gene>
<feature type="coiled-coil region" evidence="4">
    <location>
        <begin position="190"/>
        <end position="221"/>
    </location>
</feature>
<dbReference type="Pfam" id="PF01420">
    <property type="entry name" value="Methylase_S"/>
    <property type="match status" value="2"/>
</dbReference>
<reference evidence="7 8" key="1">
    <citation type="submission" date="2016-02" db="EMBL/GenBank/DDBJ databases">
        <title>Comparison of Clostridium stercorarium subspecies using comparative genomics and transcriptomics.</title>
        <authorList>
            <person name="Schellenberg J."/>
            <person name="Thallinger G."/>
            <person name="Levin D.B."/>
            <person name="Zhang X."/>
            <person name="Alvare G."/>
            <person name="Fristensky B."/>
            <person name="Sparling R."/>
        </authorList>
    </citation>
    <scope>NUCLEOTIDE SEQUENCE [LARGE SCALE GENOMIC DNA]</scope>
    <source>
        <strain evidence="7 8">DSM 9219</strain>
    </source>
</reference>
<dbReference type="PANTHER" id="PTHR30408:SF12">
    <property type="entry name" value="TYPE I RESTRICTION ENZYME MJAVIII SPECIFICITY SUBUNIT"/>
    <property type="match status" value="1"/>
</dbReference>
<dbReference type="GO" id="GO:0003677">
    <property type="term" value="F:DNA binding"/>
    <property type="evidence" value="ECO:0007669"/>
    <property type="project" value="UniProtKB-KW"/>
</dbReference>
<organism evidence="7 8">
    <name type="scientific">Thermoclostridium stercorarium subsp. leptospartum DSM 9219</name>
    <dbReference type="NCBI Taxonomy" id="1346611"/>
    <lineage>
        <taxon>Bacteria</taxon>
        <taxon>Bacillati</taxon>
        <taxon>Bacillota</taxon>
        <taxon>Clostridia</taxon>
        <taxon>Eubacteriales</taxon>
        <taxon>Oscillospiraceae</taxon>
        <taxon>Thermoclostridium</taxon>
    </lineage>
</organism>
<feature type="coiled-coil region" evidence="4">
    <location>
        <begin position="403"/>
        <end position="430"/>
    </location>
</feature>
<keyword evidence="3" id="KW-0238">DNA-binding</keyword>
<sequence>MSKYKRYERYKDSGVEWIGEIPEHWEIGRLKNSIKSCRNGIWGDEPQGDINDVACIRVVDFNRTNMEIEVNNLTIRNVPVSKQKMYLLKRGDLLIEKSGGGEKQPVGFVTIFNHDIPAVYANFIARMELEEEKVYSGFYKYVHYAMYSVRLNVKSIKQTTGIQNLDINYYFEESVIYPPLNEQKIIANFLDQKTAEIDSLIADKEKLIELLQEKRQAIITEAVTKGLNPNVKMKDSGVEWIGEIPEHWEINKLKRLSNIITGNTPPKSEEENYDDEGIPWVKPDNIQDDGTISETKERLSVIGLQKARLIPKSSAIVCCIGTVGKVGFTQEDCTTNQQINSIIFERPSIWNNKYGFYCLCSSKNEHEKYSNKVVVSILNKTQQGNILMPVPSLKEQKAIANFLDQKTAEIDDLITEIKLQIQKLKEYRQSLISEAVTGKIDVREFQNKNEVIFRNE</sequence>
<dbReference type="InterPro" id="IPR052021">
    <property type="entry name" value="Type-I_RS_S_subunit"/>
</dbReference>
<dbReference type="Proteomes" id="UP000092931">
    <property type="component" value="Chromosome"/>
</dbReference>